<accession>A0ABP0GSY5</accession>
<sequence length="96" mass="10263">MPSLTVMTEVSELFDVMLASFFDVIGALGEDVNTSLQMSEEKATSDRSLEVTRCVCLSLKITGCTLSSGVDVSIAVIEVIGSSDPKENPCEGIVWE</sequence>
<proteinExistence type="predicted"/>
<name>A0ABP0GSY5_CLALP</name>
<evidence type="ECO:0000313" key="2">
    <source>
        <dbReference type="Proteomes" id="UP001642483"/>
    </source>
</evidence>
<comment type="caution">
    <text evidence="1">The sequence shown here is derived from an EMBL/GenBank/DDBJ whole genome shotgun (WGS) entry which is preliminary data.</text>
</comment>
<reference evidence="1 2" key="1">
    <citation type="submission" date="2024-02" db="EMBL/GenBank/DDBJ databases">
        <authorList>
            <person name="Daric V."/>
            <person name="Darras S."/>
        </authorList>
    </citation>
    <scope>NUCLEOTIDE SEQUENCE [LARGE SCALE GENOMIC DNA]</scope>
</reference>
<gene>
    <name evidence="1" type="ORF">CVLEPA_LOCUS27341</name>
</gene>
<evidence type="ECO:0000313" key="1">
    <source>
        <dbReference type="EMBL" id="CAK8694066.1"/>
    </source>
</evidence>
<protein>
    <submittedName>
        <fullName evidence="1">Uncharacterized protein</fullName>
    </submittedName>
</protein>
<dbReference type="Proteomes" id="UP001642483">
    <property type="component" value="Unassembled WGS sequence"/>
</dbReference>
<organism evidence="1 2">
    <name type="scientific">Clavelina lepadiformis</name>
    <name type="common">Light-bulb sea squirt</name>
    <name type="synonym">Ascidia lepadiformis</name>
    <dbReference type="NCBI Taxonomy" id="159417"/>
    <lineage>
        <taxon>Eukaryota</taxon>
        <taxon>Metazoa</taxon>
        <taxon>Chordata</taxon>
        <taxon>Tunicata</taxon>
        <taxon>Ascidiacea</taxon>
        <taxon>Aplousobranchia</taxon>
        <taxon>Clavelinidae</taxon>
        <taxon>Clavelina</taxon>
    </lineage>
</organism>
<keyword evidence="2" id="KW-1185">Reference proteome</keyword>
<dbReference type="EMBL" id="CAWYQH010000141">
    <property type="protein sequence ID" value="CAK8694066.1"/>
    <property type="molecule type" value="Genomic_DNA"/>
</dbReference>